<keyword evidence="2" id="KW-0732">Signal</keyword>
<dbReference type="PATRIC" id="fig|45065.4.peg.2002"/>
<organism evidence="3 4">
    <name type="scientific">Legionella geestiana</name>
    <dbReference type="NCBI Taxonomy" id="45065"/>
    <lineage>
        <taxon>Bacteria</taxon>
        <taxon>Pseudomonadati</taxon>
        <taxon>Pseudomonadota</taxon>
        <taxon>Gammaproteobacteria</taxon>
        <taxon>Legionellales</taxon>
        <taxon>Legionellaceae</taxon>
        <taxon>Legionella</taxon>
    </lineage>
</organism>
<dbReference type="STRING" id="45065.Lgee_1844"/>
<dbReference type="Pfam" id="PF12293">
    <property type="entry name" value="T4BSS_DotH_IcmK"/>
    <property type="match status" value="1"/>
</dbReference>
<keyword evidence="4" id="KW-1185">Reference proteome</keyword>
<dbReference type="PROSITE" id="PS51257">
    <property type="entry name" value="PROKAR_LIPOPROTEIN"/>
    <property type="match status" value="1"/>
</dbReference>
<feature type="region of interest" description="Disordered" evidence="1">
    <location>
        <begin position="50"/>
        <end position="77"/>
    </location>
</feature>
<feature type="compositionally biased region" description="Gly residues" evidence="1">
    <location>
        <begin position="55"/>
        <end position="65"/>
    </location>
</feature>
<gene>
    <name evidence="3" type="ORF">Lgee_1844</name>
</gene>
<dbReference type="InterPro" id="IPR022073">
    <property type="entry name" value="T4BSS_DotH_IcmK"/>
</dbReference>
<name>A0A0W0TP76_9GAMM</name>
<accession>A0A0W0TP76</accession>
<feature type="chain" id="PRO_5044292108" evidence="2">
    <location>
        <begin position="27"/>
        <end position="356"/>
    </location>
</feature>
<evidence type="ECO:0000256" key="2">
    <source>
        <dbReference type="SAM" id="SignalP"/>
    </source>
</evidence>
<dbReference type="RefSeq" id="WP_115152858.1">
    <property type="nucleotide sequence ID" value="NZ_CAAAHN010000030.1"/>
</dbReference>
<protein>
    <submittedName>
        <fullName evidence="3">IcmK protein</fullName>
    </submittedName>
</protein>
<evidence type="ECO:0000313" key="4">
    <source>
        <dbReference type="Proteomes" id="UP000054785"/>
    </source>
</evidence>
<dbReference type="AlphaFoldDB" id="A0A0W0TP76"/>
<feature type="signal peptide" evidence="2">
    <location>
        <begin position="1"/>
        <end position="26"/>
    </location>
</feature>
<reference evidence="3 4" key="1">
    <citation type="submission" date="2015-11" db="EMBL/GenBank/DDBJ databases">
        <title>Genomic analysis of 38 Legionella species identifies large and diverse effector repertoires.</title>
        <authorList>
            <person name="Burstein D."/>
            <person name="Amaro F."/>
            <person name="Zusman T."/>
            <person name="Lifshitz Z."/>
            <person name="Cohen O."/>
            <person name="Gilbert J.A."/>
            <person name="Pupko T."/>
            <person name="Shuman H.A."/>
            <person name="Segal G."/>
        </authorList>
    </citation>
    <scope>NUCLEOTIDE SEQUENCE [LARGE SCALE GENOMIC DNA]</scope>
    <source>
        <strain evidence="3 4">ATCC 49504</strain>
    </source>
</reference>
<dbReference type="EMBL" id="LNYC01000071">
    <property type="protein sequence ID" value="KTC97380.1"/>
    <property type="molecule type" value="Genomic_DNA"/>
</dbReference>
<evidence type="ECO:0000313" key="3">
    <source>
        <dbReference type="EMBL" id="KTC97380.1"/>
    </source>
</evidence>
<dbReference type="Proteomes" id="UP000054785">
    <property type="component" value="Unassembled WGS sequence"/>
</dbReference>
<proteinExistence type="predicted"/>
<dbReference type="OrthoDB" id="8682498at2"/>
<sequence length="356" mass="38313">MMRQTGHLWRVLGATMTLLACAPAWSAPDNTNSAQQALQQLKLLQQKYAQTGDVSGPGGPMGAGRPGTDSNAKNQGALPMGQNAEAAQAGSQVMPENVADTIEQKAFEGLKKQMFPLTPEQVLRLRQMYKTNEMAATIDPGTPPKPTATSQFVNLSPGSTPPVIRLSQGFVSSLVFLDSTGAPWPIAAYDLGDPSAFNIQWDKTSNTLMIQATKLYNYGNLAVRLRGLNTPVMLTLIPGQKAVDYRVDLRIQGLGPHAKTMPMEEGLPPVASDILLHVLDGVPPDGSSRLVVSGGDARAWLLNDRMFVRTNLTVLSPGWIASMTSADGMHAYEMQKSPVLLVSWHGKVMQLKVEGL</sequence>
<comment type="caution">
    <text evidence="3">The sequence shown here is derived from an EMBL/GenBank/DDBJ whole genome shotgun (WGS) entry which is preliminary data.</text>
</comment>
<evidence type="ECO:0000256" key="1">
    <source>
        <dbReference type="SAM" id="MobiDB-lite"/>
    </source>
</evidence>